<dbReference type="Proteomes" id="UP001497623">
    <property type="component" value="Unassembled WGS sequence"/>
</dbReference>
<keyword evidence="3" id="KW-0227">DNA damage</keyword>
<proteinExistence type="inferred from homology"/>
<evidence type="ECO:0000256" key="5">
    <source>
        <dbReference type="ARBA" id="ARBA00030081"/>
    </source>
</evidence>
<evidence type="ECO:0000256" key="6">
    <source>
        <dbReference type="ARBA" id="ARBA00059338"/>
    </source>
</evidence>
<dbReference type="AlphaFoldDB" id="A0AAV2QTR7"/>
<sequence>MPLLGNKSTPTTSRVRQAFKSPFRVPQTVQNQPALNIEGKTCLKNIDTNIESHPEKSKNDEEILNIHSKDQESQNSKSDINDFRTPKRKESSPKIGSMRKFKTPFCSPSFTHSPQSQHLSSEDHLNQLREKEAMLDAEIEALQKEGYKVEELQYHITALHSYNETKDAAQLVLGKLAEMEGITIAEMHQQYDVPTVE</sequence>
<evidence type="ECO:0000313" key="8">
    <source>
        <dbReference type="EMBL" id="CAL4100606.1"/>
    </source>
</evidence>
<protein>
    <recommendedName>
        <fullName evidence="2">DNA repair protein SWI5 homolog</fullName>
    </recommendedName>
    <alternativeName>
        <fullName evidence="5">Protein SAE3 homolog</fullName>
    </alternativeName>
</protein>
<dbReference type="Gene3D" id="1.20.5.170">
    <property type="match status" value="1"/>
</dbReference>
<name>A0AAV2QTR7_MEGNR</name>
<comment type="function">
    <text evidence="6">Component of the SWI5-SFR1 complex, a complex required for double-strand break repair via homologous recombination.</text>
</comment>
<dbReference type="Pfam" id="PF07061">
    <property type="entry name" value="Swi5"/>
    <property type="match status" value="1"/>
</dbReference>
<feature type="region of interest" description="Disordered" evidence="7">
    <location>
        <begin position="67"/>
        <end position="123"/>
    </location>
</feature>
<organism evidence="8 9">
    <name type="scientific">Meganyctiphanes norvegica</name>
    <name type="common">Northern krill</name>
    <name type="synonym">Thysanopoda norvegica</name>
    <dbReference type="NCBI Taxonomy" id="48144"/>
    <lineage>
        <taxon>Eukaryota</taxon>
        <taxon>Metazoa</taxon>
        <taxon>Ecdysozoa</taxon>
        <taxon>Arthropoda</taxon>
        <taxon>Crustacea</taxon>
        <taxon>Multicrustacea</taxon>
        <taxon>Malacostraca</taxon>
        <taxon>Eumalacostraca</taxon>
        <taxon>Eucarida</taxon>
        <taxon>Euphausiacea</taxon>
        <taxon>Euphausiidae</taxon>
        <taxon>Meganyctiphanes</taxon>
    </lineage>
</organism>
<evidence type="ECO:0000313" key="9">
    <source>
        <dbReference type="Proteomes" id="UP001497623"/>
    </source>
</evidence>
<keyword evidence="4" id="KW-0234">DNA repair</keyword>
<dbReference type="InterPro" id="IPR010760">
    <property type="entry name" value="DNA-repair_Swi5"/>
</dbReference>
<evidence type="ECO:0000256" key="4">
    <source>
        <dbReference type="ARBA" id="ARBA00023204"/>
    </source>
</evidence>
<evidence type="ECO:0000256" key="1">
    <source>
        <dbReference type="ARBA" id="ARBA00008060"/>
    </source>
</evidence>
<comment type="caution">
    <text evidence="8">The sequence shown here is derived from an EMBL/GenBank/DDBJ whole genome shotgun (WGS) entry which is preliminary data.</text>
</comment>
<feature type="compositionally biased region" description="Polar residues" evidence="7">
    <location>
        <begin position="106"/>
        <end position="119"/>
    </location>
</feature>
<feature type="region of interest" description="Disordered" evidence="7">
    <location>
        <begin position="1"/>
        <end position="32"/>
    </location>
</feature>
<dbReference type="PANTHER" id="PTHR28529">
    <property type="entry name" value="DNA REPAIR PROTEIN SWI5 HOMOLOG"/>
    <property type="match status" value="1"/>
</dbReference>
<feature type="compositionally biased region" description="Basic and acidic residues" evidence="7">
    <location>
        <begin position="79"/>
        <end position="92"/>
    </location>
</feature>
<evidence type="ECO:0000256" key="7">
    <source>
        <dbReference type="SAM" id="MobiDB-lite"/>
    </source>
</evidence>
<keyword evidence="9" id="KW-1185">Reference proteome</keyword>
<comment type="similarity">
    <text evidence="1">Belongs to the SWI5/SAE3 family.</text>
</comment>
<feature type="compositionally biased region" description="Polar residues" evidence="7">
    <location>
        <begin position="1"/>
        <end position="15"/>
    </location>
</feature>
<dbReference type="EMBL" id="CAXKWB010011261">
    <property type="protein sequence ID" value="CAL4100606.1"/>
    <property type="molecule type" value="Genomic_DNA"/>
</dbReference>
<reference evidence="8 9" key="1">
    <citation type="submission" date="2024-05" db="EMBL/GenBank/DDBJ databases">
        <authorList>
            <person name="Wallberg A."/>
        </authorList>
    </citation>
    <scope>NUCLEOTIDE SEQUENCE [LARGE SCALE GENOMIC DNA]</scope>
</reference>
<gene>
    <name evidence="8" type="ORF">MNOR_LOCUS16837</name>
</gene>
<evidence type="ECO:0000256" key="3">
    <source>
        <dbReference type="ARBA" id="ARBA00022763"/>
    </source>
</evidence>
<dbReference type="PANTHER" id="PTHR28529:SF2">
    <property type="entry name" value="DNA REPAIR PROTEIN SWI5 HOMOLOG"/>
    <property type="match status" value="1"/>
</dbReference>
<accession>A0AAV2QTR7</accession>
<evidence type="ECO:0000256" key="2">
    <source>
        <dbReference type="ARBA" id="ARBA00019825"/>
    </source>
</evidence>
<dbReference type="GO" id="GO:0034974">
    <property type="term" value="C:Swi5-Swi2 complex"/>
    <property type="evidence" value="ECO:0007669"/>
    <property type="project" value="TreeGrafter"/>
</dbReference>
<dbReference type="FunFam" id="1.20.5.170:FF:000056">
    <property type="entry name" value="DNA repair protein SWI5 homolog"/>
    <property type="match status" value="1"/>
</dbReference>
<dbReference type="GO" id="GO:0000724">
    <property type="term" value="P:double-strand break repair via homologous recombination"/>
    <property type="evidence" value="ECO:0007669"/>
    <property type="project" value="UniProtKB-ARBA"/>
</dbReference>
<dbReference type="GO" id="GO:0032798">
    <property type="term" value="C:Swi5-Sfr1 complex"/>
    <property type="evidence" value="ECO:0007669"/>
    <property type="project" value="TreeGrafter"/>
</dbReference>